<gene>
    <name evidence="2" type="ORF">C7M84_000955</name>
</gene>
<name>A0A423TV31_PENVA</name>
<dbReference type="PANTHER" id="PTHR32026">
    <property type="entry name" value="METHYLTRANSFERASE-LIKE PROTEIN 24"/>
    <property type="match status" value="1"/>
</dbReference>
<feature type="domain" description="Methyltransferase" evidence="1">
    <location>
        <begin position="69"/>
        <end position="223"/>
    </location>
</feature>
<dbReference type="Proteomes" id="UP000283509">
    <property type="component" value="Unassembled WGS sequence"/>
</dbReference>
<dbReference type="InterPro" id="IPR025714">
    <property type="entry name" value="Methyltranfer_dom"/>
</dbReference>
<accession>A0A423TV31</accession>
<comment type="caution">
    <text evidence="2">The sequence shown here is derived from an EMBL/GenBank/DDBJ whole genome shotgun (WGS) entry which is preliminary data.</text>
</comment>
<reference evidence="2 3" key="2">
    <citation type="submission" date="2019-01" db="EMBL/GenBank/DDBJ databases">
        <title>The decoding of complex shrimp genome reveals the adaptation for benthos swimmer, frequently molting mechanism and breeding impact on genome.</title>
        <authorList>
            <person name="Sun Y."/>
            <person name="Gao Y."/>
            <person name="Yu Y."/>
        </authorList>
    </citation>
    <scope>NUCLEOTIDE SEQUENCE [LARGE SCALE GENOMIC DNA]</scope>
    <source>
        <tissue evidence="2">Muscle</tissue>
    </source>
</reference>
<evidence type="ECO:0000313" key="3">
    <source>
        <dbReference type="Proteomes" id="UP000283509"/>
    </source>
</evidence>
<dbReference type="AlphaFoldDB" id="A0A423TV31"/>
<dbReference type="InterPro" id="IPR026913">
    <property type="entry name" value="METTL24"/>
</dbReference>
<proteinExistence type="predicted"/>
<organism evidence="2 3">
    <name type="scientific">Penaeus vannamei</name>
    <name type="common">Whiteleg shrimp</name>
    <name type="synonym">Litopenaeus vannamei</name>
    <dbReference type="NCBI Taxonomy" id="6689"/>
    <lineage>
        <taxon>Eukaryota</taxon>
        <taxon>Metazoa</taxon>
        <taxon>Ecdysozoa</taxon>
        <taxon>Arthropoda</taxon>
        <taxon>Crustacea</taxon>
        <taxon>Multicrustacea</taxon>
        <taxon>Malacostraca</taxon>
        <taxon>Eumalacostraca</taxon>
        <taxon>Eucarida</taxon>
        <taxon>Decapoda</taxon>
        <taxon>Dendrobranchiata</taxon>
        <taxon>Penaeoidea</taxon>
        <taxon>Penaeidae</taxon>
        <taxon>Penaeus</taxon>
    </lineage>
</organism>
<dbReference type="Pfam" id="PF13383">
    <property type="entry name" value="Methyltransf_22"/>
    <property type="match status" value="1"/>
</dbReference>
<dbReference type="OrthoDB" id="10006218at2759"/>
<keyword evidence="3" id="KW-1185">Reference proteome</keyword>
<protein>
    <recommendedName>
        <fullName evidence="1">Methyltransferase domain-containing protein</fullName>
    </recommendedName>
</protein>
<dbReference type="EMBL" id="QCYY01001132">
    <property type="protein sequence ID" value="ROT80307.1"/>
    <property type="molecule type" value="Genomic_DNA"/>
</dbReference>
<sequence>MAPTRRVRQVFSCVACLALLSWGGVGFLASHHQRQLRNFGNEQEEATFNWANTSVHDESPPQRLKRFLTNPTVSCKKLRKVGGRSCLGASDGAKLVCLDEGVAPTARNCLVYSFGVGNDFSFDEQMQDFGCEVHAFDHDADHEIYDYRIGPSVFFHKARIGFKTGFFKFCTENPSGVECDPLIRYKTFKDIQRSLGHETRYLDYLKMDIEGGEWIVLENIIRTTSVLNTTSQISLEVIWIRCNFLFTSLVLGK</sequence>
<reference evidence="2 3" key="1">
    <citation type="submission" date="2018-04" db="EMBL/GenBank/DDBJ databases">
        <authorList>
            <person name="Zhang X."/>
            <person name="Yuan J."/>
            <person name="Li F."/>
            <person name="Xiang J."/>
        </authorList>
    </citation>
    <scope>NUCLEOTIDE SEQUENCE [LARGE SCALE GENOMIC DNA]</scope>
    <source>
        <tissue evidence="2">Muscle</tissue>
    </source>
</reference>
<evidence type="ECO:0000259" key="1">
    <source>
        <dbReference type="Pfam" id="PF13383"/>
    </source>
</evidence>
<dbReference type="PANTHER" id="PTHR32026:SF10">
    <property type="entry name" value="METHYLTRANSFERASE-LIKE PROTEIN 24-RELATED"/>
    <property type="match status" value="1"/>
</dbReference>
<evidence type="ECO:0000313" key="2">
    <source>
        <dbReference type="EMBL" id="ROT80307.1"/>
    </source>
</evidence>